<feature type="compositionally biased region" description="Basic and acidic residues" evidence="1">
    <location>
        <begin position="273"/>
        <end position="284"/>
    </location>
</feature>
<feature type="region of interest" description="Disordered" evidence="1">
    <location>
        <begin position="337"/>
        <end position="479"/>
    </location>
</feature>
<organism evidence="2 3">
    <name type="scientific">Acanthosepion pharaonis</name>
    <name type="common">Pharaoh cuttlefish</name>
    <name type="synonym">Sepia pharaonis</name>
    <dbReference type="NCBI Taxonomy" id="158019"/>
    <lineage>
        <taxon>Eukaryota</taxon>
        <taxon>Metazoa</taxon>
        <taxon>Spiralia</taxon>
        <taxon>Lophotrochozoa</taxon>
        <taxon>Mollusca</taxon>
        <taxon>Cephalopoda</taxon>
        <taxon>Coleoidea</taxon>
        <taxon>Decapodiformes</taxon>
        <taxon>Sepiida</taxon>
        <taxon>Sepiina</taxon>
        <taxon>Sepiidae</taxon>
        <taxon>Acanthosepion</taxon>
    </lineage>
</organism>
<name>A0A812EAA8_ACAPH</name>
<reference evidence="2" key="1">
    <citation type="submission" date="2021-01" db="EMBL/GenBank/DDBJ databases">
        <authorList>
            <person name="Li R."/>
            <person name="Bekaert M."/>
        </authorList>
    </citation>
    <scope>NUCLEOTIDE SEQUENCE</scope>
    <source>
        <strain evidence="2">Farmed</strain>
    </source>
</reference>
<evidence type="ECO:0000313" key="2">
    <source>
        <dbReference type="EMBL" id="CAE1319040.1"/>
    </source>
</evidence>
<proteinExistence type="predicted"/>
<dbReference type="AlphaFoldDB" id="A0A812EAA8"/>
<accession>A0A812EAA8</accession>
<feature type="region of interest" description="Disordered" evidence="1">
    <location>
        <begin position="250"/>
        <end position="286"/>
    </location>
</feature>
<protein>
    <submittedName>
        <fullName evidence="2">Uncharacterized protein</fullName>
    </submittedName>
</protein>
<feature type="compositionally biased region" description="Basic residues" evidence="1">
    <location>
        <begin position="414"/>
        <end position="423"/>
    </location>
</feature>
<feature type="compositionally biased region" description="Basic and acidic residues" evidence="1">
    <location>
        <begin position="424"/>
        <end position="433"/>
    </location>
</feature>
<feature type="region of interest" description="Disordered" evidence="1">
    <location>
        <begin position="53"/>
        <end position="76"/>
    </location>
</feature>
<gene>
    <name evidence="2" type="ORF">SPHA_69475</name>
</gene>
<dbReference type="Proteomes" id="UP000597762">
    <property type="component" value="Unassembled WGS sequence"/>
</dbReference>
<keyword evidence="3" id="KW-1185">Reference proteome</keyword>
<sequence length="493" mass="54418">MEVEDMPTPRTSSLKRSREEEEEGETQIPKHSVSALLRLTTPKVRFLSVPADTKQNMGTPKARMGRKNPIMADNKNENITPPCTGLTHMPLKAEYGSLATVNECGTCNNLCFLRTFRSGAQVFSSLQKPPTSSFLAEDVVAALLKYDTPSLKSSGLRAIPRLTLHGGFEIRRRRQNPACRGCQIGWPVRRRRHVQGDNSRSSGRARRRRAPPTPAMAVSSGTKRDAFQAFSRYRAEAAWHRRSFERAREPLLRSRGSSRTGRDSCGHGRRNTCRSEEPTSKDQKATSLRTLGRHKPVIPVVTFLTPLGGTELRSMGHAFAVPRLGTPALPFDRRIAPVKLPTRHGPRLKVERGPQSALARGPPSDPSPFSPGERGNDGSGGISRSTTPNDAGHGEGRKTGTNESPAHRGGGGPVRRRRKRKREAKSERRRREANPPPPAANPSPHDRIRYRQTKPTSTATDVRRPAPIDALPTPTKACLPPMLHLPYLLTESD</sequence>
<comment type="caution">
    <text evidence="2">The sequence shown here is derived from an EMBL/GenBank/DDBJ whole genome shotgun (WGS) entry which is preliminary data.</text>
</comment>
<feature type="region of interest" description="Disordered" evidence="1">
    <location>
        <begin position="1"/>
        <end position="33"/>
    </location>
</feature>
<feature type="region of interest" description="Disordered" evidence="1">
    <location>
        <begin position="190"/>
        <end position="222"/>
    </location>
</feature>
<evidence type="ECO:0000256" key="1">
    <source>
        <dbReference type="SAM" id="MobiDB-lite"/>
    </source>
</evidence>
<evidence type="ECO:0000313" key="3">
    <source>
        <dbReference type="Proteomes" id="UP000597762"/>
    </source>
</evidence>
<dbReference type="EMBL" id="CAHIKZ030005079">
    <property type="protein sequence ID" value="CAE1319040.1"/>
    <property type="molecule type" value="Genomic_DNA"/>
</dbReference>